<dbReference type="AlphaFoldDB" id="A0A151N526"/>
<protein>
    <submittedName>
        <fullName evidence="2">Uncharacterized protein</fullName>
    </submittedName>
</protein>
<dbReference type="EMBL" id="AKHW03004037">
    <property type="protein sequence ID" value="KYO31861.1"/>
    <property type="molecule type" value="Genomic_DNA"/>
</dbReference>
<evidence type="ECO:0000313" key="2">
    <source>
        <dbReference type="EMBL" id="KYO31861.1"/>
    </source>
</evidence>
<name>A0A151N526_ALLMI</name>
<feature type="compositionally biased region" description="Polar residues" evidence="1">
    <location>
        <begin position="40"/>
        <end position="57"/>
    </location>
</feature>
<accession>A0A151N526</accession>
<evidence type="ECO:0000313" key="3">
    <source>
        <dbReference type="Proteomes" id="UP000050525"/>
    </source>
</evidence>
<proteinExistence type="predicted"/>
<gene>
    <name evidence="2" type="ORF">Y1Q_0003426</name>
</gene>
<sequence length="116" mass="12534">MAAPCQNHRHSKTFSLDLFKHPAMFIKPRVLDSPKHAQPTLLSRPSGSGQSEKGTKETVLSLQCPGSANKVEVLQLNLLADYLPNIIRHLVRGILQCGVTHAISSVSGTIAVKSLV</sequence>
<keyword evidence="3" id="KW-1185">Reference proteome</keyword>
<evidence type="ECO:0000256" key="1">
    <source>
        <dbReference type="SAM" id="MobiDB-lite"/>
    </source>
</evidence>
<feature type="region of interest" description="Disordered" evidence="1">
    <location>
        <begin position="36"/>
        <end position="57"/>
    </location>
</feature>
<reference evidence="2 3" key="1">
    <citation type="journal article" date="2012" name="Genome Biol.">
        <title>Sequencing three crocodilian genomes to illuminate the evolution of archosaurs and amniotes.</title>
        <authorList>
            <person name="St John J.A."/>
            <person name="Braun E.L."/>
            <person name="Isberg S.R."/>
            <person name="Miles L.G."/>
            <person name="Chong A.Y."/>
            <person name="Gongora J."/>
            <person name="Dalzell P."/>
            <person name="Moran C."/>
            <person name="Bed'hom B."/>
            <person name="Abzhanov A."/>
            <person name="Burgess S.C."/>
            <person name="Cooksey A.M."/>
            <person name="Castoe T.A."/>
            <person name="Crawford N.G."/>
            <person name="Densmore L.D."/>
            <person name="Drew J.C."/>
            <person name="Edwards S.V."/>
            <person name="Faircloth B.C."/>
            <person name="Fujita M.K."/>
            <person name="Greenwold M.J."/>
            <person name="Hoffmann F.G."/>
            <person name="Howard J.M."/>
            <person name="Iguchi T."/>
            <person name="Janes D.E."/>
            <person name="Khan S.Y."/>
            <person name="Kohno S."/>
            <person name="de Koning A.J."/>
            <person name="Lance S.L."/>
            <person name="McCarthy F.M."/>
            <person name="McCormack J.E."/>
            <person name="Merchant M.E."/>
            <person name="Peterson D.G."/>
            <person name="Pollock D.D."/>
            <person name="Pourmand N."/>
            <person name="Raney B.J."/>
            <person name="Roessler K.A."/>
            <person name="Sanford J.R."/>
            <person name="Sawyer R.H."/>
            <person name="Schmidt C.J."/>
            <person name="Triplett E.W."/>
            <person name="Tuberville T.D."/>
            <person name="Venegas-Anaya M."/>
            <person name="Howard J.T."/>
            <person name="Jarvis E.D."/>
            <person name="Guillette L.J.Jr."/>
            <person name="Glenn T.C."/>
            <person name="Green R.E."/>
            <person name="Ray D.A."/>
        </authorList>
    </citation>
    <scope>NUCLEOTIDE SEQUENCE [LARGE SCALE GENOMIC DNA]</scope>
    <source>
        <strain evidence="2">KSC_2009_1</strain>
    </source>
</reference>
<organism evidence="2 3">
    <name type="scientific">Alligator mississippiensis</name>
    <name type="common">American alligator</name>
    <dbReference type="NCBI Taxonomy" id="8496"/>
    <lineage>
        <taxon>Eukaryota</taxon>
        <taxon>Metazoa</taxon>
        <taxon>Chordata</taxon>
        <taxon>Craniata</taxon>
        <taxon>Vertebrata</taxon>
        <taxon>Euteleostomi</taxon>
        <taxon>Archelosauria</taxon>
        <taxon>Archosauria</taxon>
        <taxon>Crocodylia</taxon>
        <taxon>Alligatoridae</taxon>
        <taxon>Alligatorinae</taxon>
        <taxon>Alligator</taxon>
    </lineage>
</organism>
<dbReference type="Proteomes" id="UP000050525">
    <property type="component" value="Unassembled WGS sequence"/>
</dbReference>
<comment type="caution">
    <text evidence="2">The sequence shown here is derived from an EMBL/GenBank/DDBJ whole genome shotgun (WGS) entry which is preliminary data.</text>
</comment>